<dbReference type="STRING" id="282301.A0A267DHR9"/>
<reference evidence="4 5" key="1">
    <citation type="submission" date="2017-06" db="EMBL/GenBank/DDBJ databases">
        <title>A platform for efficient transgenesis in Macrostomum lignano, a flatworm model organism for stem cell research.</title>
        <authorList>
            <person name="Berezikov E."/>
        </authorList>
    </citation>
    <scope>NUCLEOTIDE SEQUENCE [LARGE SCALE GENOMIC DNA]</scope>
    <source>
        <strain evidence="4">DV1</strain>
        <tissue evidence="4">Whole organism</tissue>
    </source>
</reference>
<dbReference type="AlphaFoldDB" id="A0A267DHR9"/>
<gene>
    <name evidence="4" type="ORF">BOX15_Mlig001195g3</name>
</gene>
<dbReference type="SUPFAM" id="SSF81383">
    <property type="entry name" value="F-box domain"/>
    <property type="match status" value="1"/>
</dbReference>
<dbReference type="InterPro" id="IPR032675">
    <property type="entry name" value="LRR_dom_sf"/>
</dbReference>
<keyword evidence="5" id="KW-1185">Reference proteome</keyword>
<dbReference type="PROSITE" id="PS50181">
    <property type="entry name" value="FBOX"/>
    <property type="match status" value="1"/>
</dbReference>
<name>A0A267DHR9_9PLAT</name>
<evidence type="ECO:0000313" key="5">
    <source>
        <dbReference type="Proteomes" id="UP000215902"/>
    </source>
</evidence>
<evidence type="ECO:0000256" key="1">
    <source>
        <dbReference type="ARBA" id="ARBA00022786"/>
    </source>
</evidence>
<dbReference type="SMART" id="SM00256">
    <property type="entry name" value="FBOX"/>
    <property type="match status" value="1"/>
</dbReference>
<dbReference type="InterPro" id="IPR036047">
    <property type="entry name" value="F-box-like_dom_sf"/>
</dbReference>
<feature type="non-terminal residue" evidence="4">
    <location>
        <position position="1"/>
    </location>
</feature>
<dbReference type="OrthoDB" id="10257471at2759"/>
<dbReference type="Gene3D" id="1.20.1280.50">
    <property type="match status" value="1"/>
</dbReference>
<feature type="region of interest" description="Disordered" evidence="2">
    <location>
        <begin position="1"/>
        <end position="23"/>
    </location>
</feature>
<comment type="caution">
    <text evidence="4">The sequence shown here is derived from an EMBL/GenBank/DDBJ whole genome shotgun (WGS) entry which is preliminary data.</text>
</comment>
<keyword evidence="1" id="KW-0833">Ubl conjugation pathway</keyword>
<accession>A0A267DHR9</accession>
<evidence type="ECO:0000259" key="3">
    <source>
        <dbReference type="PROSITE" id="PS50181"/>
    </source>
</evidence>
<dbReference type="Proteomes" id="UP000215902">
    <property type="component" value="Unassembled WGS sequence"/>
</dbReference>
<dbReference type="SMART" id="SM00367">
    <property type="entry name" value="LRR_CC"/>
    <property type="match status" value="3"/>
</dbReference>
<dbReference type="PANTHER" id="PTHR38926:SF72">
    <property type="entry name" value="IM:7136021-RELATED"/>
    <property type="match status" value="1"/>
</dbReference>
<proteinExistence type="predicted"/>
<dbReference type="Gene3D" id="3.80.10.10">
    <property type="entry name" value="Ribonuclease Inhibitor"/>
    <property type="match status" value="1"/>
</dbReference>
<dbReference type="Pfam" id="PF12937">
    <property type="entry name" value="F-box-like"/>
    <property type="match status" value="1"/>
</dbReference>
<organism evidence="4 5">
    <name type="scientific">Macrostomum lignano</name>
    <dbReference type="NCBI Taxonomy" id="282301"/>
    <lineage>
        <taxon>Eukaryota</taxon>
        <taxon>Metazoa</taxon>
        <taxon>Spiralia</taxon>
        <taxon>Lophotrochozoa</taxon>
        <taxon>Platyhelminthes</taxon>
        <taxon>Rhabditophora</taxon>
        <taxon>Macrostomorpha</taxon>
        <taxon>Macrostomida</taxon>
        <taxon>Macrostomidae</taxon>
        <taxon>Macrostomum</taxon>
    </lineage>
</organism>
<dbReference type="InterPro" id="IPR001810">
    <property type="entry name" value="F-box_dom"/>
</dbReference>
<evidence type="ECO:0000256" key="2">
    <source>
        <dbReference type="SAM" id="MobiDB-lite"/>
    </source>
</evidence>
<feature type="domain" description="F-box" evidence="3">
    <location>
        <begin position="35"/>
        <end position="81"/>
    </location>
</feature>
<dbReference type="SUPFAM" id="SSF52047">
    <property type="entry name" value="RNI-like"/>
    <property type="match status" value="1"/>
</dbReference>
<protein>
    <recommendedName>
        <fullName evidence="3">F-box domain-containing protein</fullName>
    </recommendedName>
</protein>
<dbReference type="InterPro" id="IPR006553">
    <property type="entry name" value="Leu-rich_rpt_Cys-con_subtyp"/>
</dbReference>
<evidence type="ECO:0000313" key="4">
    <source>
        <dbReference type="EMBL" id="PAA48089.1"/>
    </source>
</evidence>
<sequence>SDLEATARPSSKKQRLDAGPDGQEFPDSPLAAADCCPIEWLPTELLERVLTELDQTSLGRCAQVSRLWHQVVMQPLLWTKIHIDESNWEVRSKNLVDEIVKLPQLLFASANLTCLSLDHVEVCLVKSLVTLAGRRCPNLRELRLIRCGMSLTTKSLNSLLAGCPSLSLLQIECKRLQYAVDLDCAPLLTKLVQRLSSLKVYIDKFGEEFDEYYLRPFFGHVAEFPQLASLSIQIIEFSAMLQLLARMPSLTQLELNSSLRLCGADLLLPRSLPPLRHLSICCELDKDAAGIQELLGGFPQLQSLQLELDSAGRSLPTSEVIGILRILPANLTDLRLRLYAYAELNDTEETDWAKLLPPRLWRLELEGHKIIQGTGLELMKSLACRSTLAELKIDFCTDALLPALLSQLPHLRSLCITDCSRLTRQAWANLRDLQTSAAFQCDLHEFEAFGCDCSLCDEGVAALCTSPIARGLRRLCLQPDRCSRQLTAASLASIASGCPWLTQLALNAEFSDAELQAFCASYQHSVKVSRYMY</sequence>
<dbReference type="PANTHER" id="PTHR38926">
    <property type="entry name" value="F-BOX DOMAIN CONTAINING PROTEIN, EXPRESSED"/>
    <property type="match status" value="1"/>
</dbReference>
<dbReference type="EMBL" id="NIVC01004241">
    <property type="protein sequence ID" value="PAA48089.1"/>
    <property type="molecule type" value="Genomic_DNA"/>
</dbReference>